<feature type="compositionally biased region" description="Polar residues" evidence="1">
    <location>
        <begin position="240"/>
        <end position="249"/>
    </location>
</feature>
<sequence>MKKLILSVLISALFWGCYTQIGTLKEDEGYSESKPKKEYRYYSENYDYNYDTWVYHRFVYRYYLPYPRYYLFFRYYTPGFAVGWGEWWYYDPYWFDYYWWDWDWYWWNRYYWYSYYWYFPMWYYYPWWYRNPIIVIINNPYYSPGDGKNIVYRPRNFGSTRGGISSTNETPNIAQPPSRTTPKGTSSDGASQSSGGSLRKPAGSGRESPSIERGKDAERPRDTGSTRTPLTPRIVPRSGDGNSNSPRENSTPPQRSSPPRRSGTHRNSIEIYRDYETGRSTLIEIPQHNFQRPSVINHSPQIQINNSNNSNQPEQHRRQIGNRRK</sequence>
<proteinExistence type="predicted"/>
<feature type="compositionally biased region" description="Polar residues" evidence="1">
    <location>
        <begin position="161"/>
        <end position="183"/>
    </location>
</feature>
<accession>A0A0P1MZ21</accession>
<evidence type="ECO:0000313" key="3">
    <source>
        <dbReference type="Proteomes" id="UP000199197"/>
    </source>
</evidence>
<dbReference type="Proteomes" id="UP000199197">
    <property type="component" value="Unassembled WGS sequence"/>
</dbReference>
<feature type="region of interest" description="Disordered" evidence="1">
    <location>
        <begin position="286"/>
        <end position="325"/>
    </location>
</feature>
<gene>
    <name evidence="2" type="ORF">JGI23_01046</name>
</gene>
<feature type="region of interest" description="Disordered" evidence="1">
    <location>
        <begin position="161"/>
        <end position="269"/>
    </location>
</feature>
<organism evidence="2 3">
    <name type="scientific">Candidatus Chryseopegocella kryptomonas</name>
    <dbReference type="NCBI Taxonomy" id="1633643"/>
    <lineage>
        <taxon>Bacteria</taxon>
        <taxon>Pseudomonadati</taxon>
        <taxon>Candidatus Kryptoniota</taxon>
        <taxon>Candidatus Chryseopegocella</taxon>
    </lineage>
</organism>
<protein>
    <submittedName>
        <fullName evidence="2">Uncharacterized protein</fullName>
    </submittedName>
</protein>
<name>A0A0P1MZ21_9BACT</name>
<feature type="compositionally biased region" description="Low complexity" evidence="1">
    <location>
        <begin position="250"/>
        <end position="261"/>
    </location>
</feature>
<keyword evidence="3" id="KW-1185">Reference proteome</keyword>
<dbReference type="EMBL" id="CZVW01000009">
    <property type="protein sequence ID" value="CUT01465.1"/>
    <property type="molecule type" value="Genomic_DNA"/>
</dbReference>
<dbReference type="OrthoDB" id="9800008at2"/>
<evidence type="ECO:0000313" key="2">
    <source>
        <dbReference type="EMBL" id="CUT01465.1"/>
    </source>
</evidence>
<reference evidence="3" key="1">
    <citation type="submission" date="2015-11" db="EMBL/GenBank/DDBJ databases">
        <authorList>
            <person name="Varghese N."/>
        </authorList>
    </citation>
    <scope>NUCLEOTIDE SEQUENCE [LARGE SCALE GENOMIC DNA]</scope>
    <source>
        <strain evidence="3">JGI-23</strain>
    </source>
</reference>
<feature type="compositionally biased region" description="Low complexity" evidence="1">
    <location>
        <begin position="296"/>
        <end position="313"/>
    </location>
</feature>
<dbReference type="RefSeq" id="WP_092349565.1">
    <property type="nucleotide sequence ID" value="NZ_CZVW01000009.1"/>
</dbReference>
<evidence type="ECO:0000256" key="1">
    <source>
        <dbReference type="SAM" id="MobiDB-lite"/>
    </source>
</evidence>
<dbReference type="AlphaFoldDB" id="A0A0P1MZ21"/>
<feature type="compositionally biased region" description="Basic and acidic residues" evidence="1">
    <location>
        <begin position="209"/>
        <end position="224"/>
    </location>
</feature>
<feature type="compositionally biased region" description="Low complexity" evidence="1">
    <location>
        <begin position="184"/>
        <end position="197"/>
    </location>
</feature>